<evidence type="ECO:0000256" key="10">
    <source>
        <dbReference type="RuleBase" id="RU364027"/>
    </source>
</evidence>
<proteinExistence type="inferred from homology"/>
<organism evidence="12 13">
    <name type="scientific">Periplaneta americana</name>
    <name type="common">American cockroach</name>
    <name type="synonym">Blatta americana</name>
    <dbReference type="NCBI Taxonomy" id="6978"/>
    <lineage>
        <taxon>Eukaryota</taxon>
        <taxon>Metazoa</taxon>
        <taxon>Ecdysozoa</taxon>
        <taxon>Arthropoda</taxon>
        <taxon>Hexapoda</taxon>
        <taxon>Insecta</taxon>
        <taxon>Pterygota</taxon>
        <taxon>Neoptera</taxon>
        <taxon>Polyneoptera</taxon>
        <taxon>Dictyoptera</taxon>
        <taxon>Blattodea</taxon>
        <taxon>Blattoidea</taxon>
        <taxon>Blattidae</taxon>
        <taxon>Blattinae</taxon>
        <taxon>Periplaneta</taxon>
    </lineage>
</organism>
<evidence type="ECO:0000256" key="7">
    <source>
        <dbReference type="ARBA" id="ARBA00023006"/>
    </source>
</evidence>
<feature type="transmembrane region" description="Helical" evidence="10">
    <location>
        <begin position="271"/>
        <end position="295"/>
    </location>
</feature>
<evidence type="ECO:0000256" key="2">
    <source>
        <dbReference type="ARBA" id="ARBA00006185"/>
    </source>
</evidence>
<protein>
    <recommendedName>
        <fullName evidence="3 10">Autophagy-related protein 9</fullName>
    </recommendedName>
</protein>
<dbReference type="PANTHER" id="PTHR13038">
    <property type="entry name" value="APG9 AUTOPHAGY 9"/>
    <property type="match status" value="1"/>
</dbReference>
<keyword evidence="5 10" id="KW-0812">Transmembrane</keyword>
<evidence type="ECO:0000256" key="11">
    <source>
        <dbReference type="SAM" id="MobiDB-lite"/>
    </source>
</evidence>
<feature type="transmembrane region" description="Helical" evidence="10">
    <location>
        <begin position="106"/>
        <end position="126"/>
    </location>
</feature>
<reference evidence="12 13" key="1">
    <citation type="journal article" date="2022" name="Allergy">
        <title>Genome assembly and annotation of Periplaneta americana reveal a comprehensive cockroach allergen profile.</title>
        <authorList>
            <person name="Wang L."/>
            <person name="Xiong Q."/>
            <person name="Saelim N."/>
            <person name="Wang L."/>
            <person name="Nong W."/>
            <person name="Wan A.T."/>
            <person name="Shi M."/>
            <person name="Liu X."/>
            <person name="Cao Q."/>
            <person name="Hui J.H.L."/>
            <person name="Sookrung N."/>
            <person name="Leung T.F."/>
            <person name="Tungtrongchitr A."/>
            <person name="Tsui S.K.W."/>
        </authorList>
    </citation>
    <scope>NUCLEOTIDE SEQUENCE [LARGE SCALE GENOMIC DNA]</scope>
    <source>
        <strain evidence="12">PWHHKU_190912</strain>
    </source>
</reference>
<evidence type="ECO:0000256" key="4">
    <source>
        <dbReference type="ARBA" id="ARBA00022448"/>
    </source>
</evidence>
<evidence type="ECO:0000256" key="6">
    <source>
        <dbReference type="ARBA" id="ARBA00022989"/>
    </source>
</evidence>
<feature type="transmembrane region" description="Helical" evidence="10">
    <location>
        <begin position="54"/>
        <end position="76"/>
    </location>
</feature>
<sequence length="833" mass="94032">MAGLCEGGNEPLGSLKAITRWNHIEDLDSFFARMYHYHQKHGFTCMMLQEMLELLQFIFVVVFSTFLFHCVDYPILFRDKVNNQTGSAPNQKISLSDAVLPTSECVASLGPLTWICILVAVIFWSLRAIKVMYHLFQFWDIKQFFNTALKINDSDLDNLTWHEIQRRVREVQLEQQMCIHKRDLTELDIYHRILRFKNYMVAMVNKSLLPVRLRLPFLGEVVFLTRGLKYNIELLLFWGPWAPFENNWHLKEDYKKVGKRKELAQLLSKHILWVGIANFLLCPLILLWQILYSFFNYAEVIKREPGSLGSRCWSLYGRLYLRHFNELDHELNARLNRAYRPASKYMNIFTSPLMTVLAQNVAFVAGACLAVLLILSVYDEDVITVEHVLTAITVLGAIVAGSRVFIPDENLVWCPEKLVTAVLAHVHYLPDSWRGQAHTNRVREEFSQLFHYKAVYLLEELLSPVVTPFILCFHLRSKSLDIVDFYRNFTVEVVGVGDVCSFAQMDVRRHGNPAWQTSVTSPIKLPSGPGEPVQHTVANQYTQAEDGKTELSLVHFTLTNPEWQPPADAEDFVTALRTQARRDANQLFGNAGASGVNPLYSSLHSVSSLGAGVCISMQLMVGIQVRLVIALLYETENSIICQDFDALAVQQSGGKHIQGQRSSGPDGFVGGHDAPFQPLFATGSGDRHAALAEPVVPAPTVRGGISRAEGPIHSSDRGLLYSLQQGLPGNSLGASVFGPGPDMAPETDPLEFTAADMSLSTLYLHELHHRQEDVMLQVRRRGYQESSLNRSVWQRPHQDMPGIRELGDESSDLTRHAERTPLLDAAVKPPRTS</sequence>
<accession>A0ABQ8TVG5</accession>
<feature type="compositionally biased region" description="Basic and acidic residues" evidence="11">
    <location>
        <begin position="812"/>
        <end position="821"/>
    </location>
</feature>
<dbReference type="InterPro" id="IPR007241">
    <property type="entry name" value="Autophagy-rel_prot_9"/>
</dbReference>
<keyword evidence="8 10" id="KW-0445">Lipid transport</keyword>
<evidence type="ECO:0000313" key="12">
    <source>
        <dbReference type="EMBL" id="KAJ4450674.1"/>
    </source>
</evidence>
<feature type="transmembrane region" description="Helical" evidence="10">
    <location>
        <begin position="353"/>
        <end position="375"/>
    </location>
</feature>
<gene>
    <name evidence="12" type="ORF">ANN_02103</name>
</gene>
<keyword evidence="13" id="KW-1185">Reference proteome</keyword>
<keyword evidence="4 10" id="KW-0813">Transport</keyword>
<comment type="caution">
    <text evidence="12">The sequence shown here is derived from an EMBL/GenBank/DDBJ whole genome shotgun (WGS) entry which is preliminary data.</text>
</comment>
<comment type="function">
    <text evidence="10">Phospholipid scramblase involved in autophagy. Cycles between the preautophagosomal structure/phagophore assembly site (PAS) and the cytoplasmic vesicle pool and supplies membrane for the growing autophagosome. Lipid scramblase activity plays a key role in preautophagosomal structure/phagophore assembly by distributing the phospholipids that arrive through ATG2 from the cytoplasmic to the luminal leaflet of the bilayer, thereby driving autophagosomal membrane expansion.</text>
</comment>
<feature type="transmembrane region" description="Helical" evidence="10">
    <location>
        <begin position="387"/>
        <end position="406"/>
    </location>
</feature>
<comment type="subcellular location">
    <subcellularLocation>
        <location evidence="1 10">Preautophagosomal structure membrane</location>
        <topology evidence="1 10">Multi-pass membrane protein</topology>
    </subcellularLocation>
</comment>
<dbReference type="Proteomes" id="UP001148838">
    <property type="component" value="Unassembled WGS sequence"/>
</dbReference>
<keyword evidence="7 10" id="KW-0072">Autophagy</keyword>
<dbReference type="PANTHER" id="PTHR13038:SF10">
    <property type="entry name" value="AUTOPHAGY-RELATED PROTEIN 9"/>
    <property type="match status" value="1"/>
</dbReference>
<dbReference type="Pfam" id="PF04109">
    <property type="entry name" value="ATG9"/>
    <property type="match status" value="1"/>
</dbReference>
<keyword evidence="6 10" id="KW-1133">Transmembrane helix</keyword>
<feature type="region of interest" description="Disordered" evidence="11">
    <location>
        <begin position="789"/>
        <end position="833"/>
    </location>
</feature>
<evidence type="ECO:0000256" key="1">
    <source>
        <dbReference type="ARBA" id="ARBA00004511"/>
    </source>
</evidence>
<name>A0ABQ8TVG5_PERAM</name>
<evidence type="ECO:0000256" key="5">
    <source>
        <dbReference type="ARBA" id="ARBA00022692"/>
    </source>
</evidence>
<evidence type="ECO:0000256" key="3">
    <source>
        <dbReference type="ARBA" id="ARBA00018074"/>
    </source>
</evidence>
<evidence type="ECO:0000313" key="13">
    <source>
        <dbReference type="Proteomes" id="UP001148838"/>
    </source>
</evidence>
<evidence type="ECO:0000256" key="8">
    <source>
        <dbReference type="ARBA" id="ARBA00023055"/>
    </source>
</evidence>
<comment type="similarity">
    <text evidence="2 10">Belongs to the ATG9 family.</text>
</comment>
<keyword evidence="9 10" id="KW-0472">Membrane</keyword>
<evidence type="ECO:0000256" key="9">
    <source>
        <dbReference type="ARBA" id="ARBA00023136"/>
    </source>
</evidence>
<dbReference type="EMBL" id="JAJSOF020000001">
    <property type="protein sequence ID" value="KAJ4450674.1"/>
    <property type="molecule type" value="Genomic_DNA"/>
</dbReference>